<dbReference type="Pfam" id="PF00665">
    <property type="entry name" value="rve"/>
    <property type="match status" value="1"/>
</dbReference>
<evidence type="ECO:0000313" key="2">
    <source>
        <dbReference type="EMBL" id="KAI5348725.1"/>
    </source>
</evidence>
<dbReference type="GO" id="GO:0003676">
    <property type="term" value="F:nucleic acid binding"/>
    <property type="evidence" value="ECO:0007669"/>
    <property type="project" value="InterPro"/>
</dbReference>
<dbReference type="GO" id="GO:0015074">
    <property type="term" value="P:DNA integration"/>
    <property type="evidence" value="ECO:0007669"/>
    <property type="project" value="InterPro"/>
</dbReference>
<dbReference type="PROSITE" id="PS50994">
    <property type="entry name" value="INTEGRASE"/>
    <property type="match status" value="1"/>
</dbReference>
<dbReference type="InterPro" id="IPR012337">
    <property type="entry name" value="RNaseH-like_sf"/>
</dbReference>
<accession>A0AAD4WSC6</accession>
<keyword evidence="3" id="KW-1185">Reference proteome</keyword>
<proteinExistence type="predicted"/>
<dbReference type="InterPro" id="IPR001584">
    <property type="entry name" value="Integrase_cat-core"/>
</dbReference>
<sequence>MGPFPSSFGYIYILVAVDYVSKWVEATKTNDHKVVLNFLRDNIFTRCGIPRAVISDGGSHFCNRPFETLMKKYNITHRVSTPYHPQTSNQVEISNREIKDILERVVNNTRKDWASKFNYGLIGLHIRLPLE</sequence>
<dbReference type="EMBL" id="JAJFAZ020000001">
    <property type="protein sequence ID" value="KAI5348725.1"/>
    <property type="molecule type" value="Genomic_DNA"/>
</dbReference>
<dbReference type="Gene3D" id="3.30.420.10">
    <property type="entry name" value="Ribonuclease H-like superfamily/Ribonuclease H"/>
    <property type="match status" value="1"/>
</dbReference>
<feature type="domain" description="Integrase catalytic" evidence="1">
    <location>
        <begin position="1"/>
        <end position="131"/>
    </location>
</feature>
<dbReference type="InterPro" id="IPR052160">
    <property type="entry name" value="Gypsy_RT_Integrase-like"/>
</dbReference>
<gene>
    <name evidence="2" type="ORF">L3X38_001612</name>
</gene>
<name>A0AAD4WSC6_PRUDU</name>
<reference evidence="2 3" key="1">
    <citation type="journal article" date="2022" name="G3 (Bethesda)">
        <title>Whole-genome sequence and methylome profiling of the almond [Prunus dulcis (Mill.) D.A. Webb] cultivar 'Nonpareil'.</title>
        <authorList>
            <person name="D'Amico-Willman K.M."/>
            <person name="Ouma W.Z."/>
            <person name="Meulia T."/>
            <person name="Sideli G.M."/>
            <person name="Gradziel T.M."/>
            <person name="Fresnedo-Ramirez J."/>
        </authorList>
    </citation>
    <scope>NUCLEOTIDE SEQUENCE [LARGE SCALE GENOMIC DNA]</scope>
    <source>
        <strain evidence="2">Clone GOH B32 T37-40</strain>
    </source>
</reference>
<dbReference type="SUPFAM" id="SSF53098">
    <property type="entry name" value="Ribonuclease H-like"/>
    <property type="match status" value="1"/>
</dbReference>
<evidence type="ECO:0000259" key="1">
    <source>
        <dbReference type="PROSITE" id="PS50994"/>
    </source>
</evidence>
<dbReference type="AlphaFoldDB" id="A0AAD4WSC6"/>
<evidence type="ECO:0000313" key="3">
    <source>
        <dbReference type="Proteomes" id="UP001054821"/>
    </source>
</evidence>
<protein>
    <recommendedName>
        <fullName evidence="1">Integrase catalytic domain-containing protein</fullName>
    </recommendedName>
</protein>
<dbReference type="PANTHER" id="PTHR47266">
    <property type="entry name" value="ENDONUCLEASE-RELATED"/>
    <property type="match status" value="1"/>
</dbReference>
<dbReference type="Proteomes" id="UP001054821">
    <property type="component" value="Chromosome 1"/>
</dbReference>
<organism evidence="2 3">
    <name type="scientific">Prunus dulcis</name>
    <name type="common">Almond</name>
    <name type="synonym">Amygdalus dulcis</name>
    <dbReference type="NCBI Taxonomy" id="3755"/>
    <lineage>
        <taxon>Eukaryota</taxon>
        <taxon>Viridiplantae</taxon>
        <taxon>Streptophyta</taxon>
        <taxon>Embryophyta</taxon>
        <taxon>Tracheophyta</taxon>
        <taxon>Spermatophyta</taxon>
        <taxon>Magnoliopsida</taxon>
        <taxon>eudicotyledons</taxon>
        <taxon>Gunneridae</taxon>
        <taxon>Pentapetalae</taxon>
        <taxon>rosids</taxon>
        <taxon>fabids</taxon>
        <taxon>Rosales</taxon>
        <taxon>Rosaceae</taxon>
        <taxon>Amygdaloideae</taxon>
        <taxon>Amygdaleae</taxon>
        <taxon>Prunus</taxon>
    </lineage>
</organism>
<dbReference type="InterPro" id="IPR036397">
    <property type="entry name" value="RNaseH_sf"/>
</dbReference>
<comment type="caution">
    <text evidence="2">The sequence shown here is derived from an EMBL/GenBank/DDBJ whole genome shotgun (WGS) entry which is preliminary data.</text>
</comment>